<evidence type="ECO:0000256" key="1">
    <source>
        <dbReference type="SAM" id="MobiDB-lite"/>
    </source>
</evidence>
<feature type="region of interest" description="Disordered" evidence="1">
    <location>
        <begin position="77"/>
        <end position="110"/>
    </location>
</feature>
<sequence>MPCPLRFVLAGVSAAVALWLFCFTVTQPGAEEHANSTAVGHANSSWRRWLRMLLDFFSGRYLYRTLSEKRQHVKTGQLHGIAPADQGEPLPKQHGGAAPALAQRGSSCPFSSSCAAAVAARTCPGSGAVHEE</sequence>
<comment type="caution">
    <text evidence="3">The sequence shown here is derived from an EMBL/GenBank/DDBJ whole genome shotgun (WGS) entry which is preliminary data.</text>
</comment>
<evidence type="ECO:0000313" key="3">
    <source>
        <dbReference type="EMBL" id="KAI3425289.1"/>
    </source>
</evidence>
<evidence type="ECO:0000313" key="4">
    <source>
        <dbReference type="Proteomes" id="UP001055712"/>
    </source>
</evidence>
<reference evidence="3" key="2">
    <citation type="submission" date="2020-11" db="EMBL/GenBank/DDBJ databases">
        <authorList>
            <person name="Cecchin M."/>
            <person name="Marcolungo L."/>
            <person name="Rossato M."/>
            <person name="Girolomoni L."/>
            <person name="Cosentino E."/>
            <person name="Cuine S."/>
            <person name="Li-Beisson Y."/>
            <person name="Delledonne M."/>
            <person name="Ballottari M."/>
        </authorList>
    </citation>
    <scope>NUCLEOTIDE SEQUENCE</scope>
    <source>
        <strain evidence="3">211/11P</strain>
        <tissue evidence="3">Whole cell</tissue>
    </source>
</reference>
<reference evidence="3" key="1">
    <citation type="journal article" date="2019" name="Plant J.">
        <title>Chlorella vulgaris genome assembly and annotation reveals the molecular basis for metabolic acclimation to high light conditions.</title>
        <authorList>
            <person name="Cecchin M."/>
            <person name="Marcolungo L."/>
            <person name="Rossato M."/>
            <person name="Girolomoni L."/>
            <person name="Cosentino E."/>
            <person name="Cuine S."/>
            <person name="Li-Beisson Y."/>
            <person name="Delledonne M."/>
            <person name="Ballottari M."/>
        </authorList>
    </citation>
    <scope>NUCLEOTIDE SEQUENCE</scope>
    <source>
        <strain evidence="3">211/11P</strain>
    </source>
</reference>
<feature type="chain" id="PRO_5039478036" evidence="2">
    <location>
        <begin position="31"/>
        <end position="132"/>
    </location>
</feature>
<keyword evidence="2" id="KW-0732">Signal</keyword>
<dbReference type="EMBL" id="SIDB01000012">
    <property type="protein sequence ID" value="KAI3425289.1"/>
    <property type="molecule type" value="Genomic_DNA"/>
</dbReference>
<name>A0A9D4YTM8_CHLVU</name>
<evidence type="ECO:0000256" key="2">
    <source>
        <dbReference type="SAM" id="SignalP"/>
    </source>
</evidence>
<feature type="signal peptide" evidence="2">
    <location>
        <begin position="1"/>
        <end position="30"/>
    </location>
</feature>
<protein>
    <submittedName>
        <fullName evidence="3">Uncharacterized protein</fullName>
    </submittedName>
</protein>
<accession>A0A9D4YTM8</accession>
<proteinExistence type="predicted"/>
<dbReference type="AlphaFoldDB" id="A0A9D4YTM8"/>
<keyword evidence="4" id="KW-1185">Reference proteome</keyword>
<organism evidence="3 4">
    <name type="scientific">Chlorella vulgaris</name>
    <name type="common">Green alga</name>
    <dbReference type="NCBI Taxonomy" id="3077"/>
    <lineage>
        <taxon>Eukaryota</taxon>
        <taxon>Viridiplantae</taxon>
        <taxon>Chlorophyta</taxon>
        <taxon>core chlorophytes</taxon>
        <taxon>Trebouxiophyceae</taxon>
        <taxon>Chlorellales</taxon>
        <taxon>Chlorellaceae</taxon>
        <taxon>Chlorella clade</taxon>
        <taxon>Chlorella</taxon>
    </lineage>
</organism>
<gene>
    <name evidence="3" type="ORF">D9Q98_009056</name>
</gene>
<dbReference type="Proteomes" id="UP001055712">
    <property type="component" value="Unassembled WGS sequence"/>
</dbReference>